<dbReference type="Pfam" id="PF04325">
    <property type="entry name" value="DUF465"/>
    <property type="match status" value="1"/>
</dbReference>
<evidence type="ECO:0000313" key="1">
    <source>
        <dbReference type="EMBL" id="TYC56218.1"/>
    </source>
</evidence>
<dbReference type="Proteomes" id="UP000389128">
    <property type="component" value="Unassembled WGS sequence"/>
</dbReference>
<accession>A0A6C2CQF7</accession>
<name>A0A6C2CQF7_9RHOO</name>
<dbReference type="InterPro" id="IPR038444">
    <property type="entry name" value="DUF465_sf"/>
</dbReference>
<gene>
    <name evidence="1" type="ORF">ETQ85_13035</name>
</gene>
<dbReference type="InterPro" id="IPR007420">
    <property type="entry name" value="DUF465"/>
</dbReference>
<proteinExistence type="predicted"/>
<protein>
    <submittedName>
        <fullName evidence="1">DUF465 domain-containing protein</fullName>
    </submittedName>
</protein>
<sequence>MNDSNEPSADVTSLSSRLATLATEHRDLDAIIAQISMAPPPGDELLLRRLKKRKLLLKDRIAIIERLLDPDVPA</sequence>
<comment type="caution">
    <text evidence="1">The sequence shown here is derived from an EMBL/GenBank/DDBJ whole genome shotgun (WGS) entry which is preliminary data.</text>
</comment>
<dbReference type="Gene3D" id="6.10.280.50">
    <property type="match status" value="1"/>
</dbReference>
<dbReference type="RefSeq" id="WP_148579512.1">
    <property type="nucleotide sequence ID" value="NZ_JAVEUW010000009.1"/>
</dbReference>
<organism evidence="1 2">
    <name type="scientific">Zoogloea oleivorans</name>
    <dbReference type="NCBI Taxonomy" id="1552750"/>
    <lineage>
        <taxon>Bacteria</taxon>
        <taxon>Pseudomonadati</taxon>
        <taxon>Pseudomonadota</taxon>
        <taxon>Betaproteobacteria</taxon>
        <taxon>Rhodocyclales</taxon>
        <taxon>Zoogloeaceae</taxon>
        <taxon>Zoogloea</taxon>
    </lineage>
</organism>
<keyword evidence="2" id="KW-1185">Reference proteome</keyword>
<dbReference type="AlphaFoldDB" id="A0A6C2CQF7"/>
<reference evidence="1 2" key="1">
    <citation type="submission" date="2019-01" db="EMBL/GenBank/DDBJ databases">
        <title>Zoogloea oleivorans genome sequencing and assembly.</title>
        <authorList>
            <person name="Tancsics A."/>
            <person name="Farkas M."/>
            <person name="Kriszt B."/>
            <person name="Maroti G."/>
            <person name="Horvath B."/>
        </authorList>
    </citation>
    <scope>NUCLEOTIDE SEQUENCE [LARGE SCALE GENOMIC DNA]</scope>
    <source>
        <strain evidence="1 2">Buc</strain>
    </source>
</reference>
<evidence type="ECO:0000313" key="2">
    <source>
        <dbReference type="Proteomes" id="UP000389128"/>
    </source>
</evidence>
<dbReference type="EMBL" id="SDKK01000011">
    <property type="protein sequence ID" value="TYC56218.1"/>
    <property type="molecule type" value="Genomic_DNA"/>
</dbReference>
<dbReference type="OrthoDB" id="9182329at2"/>